<evidence type="ECO:0000313" key="1">
    <source>
        <dbReference type="EMBL" id="GAP35109.1"/>
    </source>
</evidence>
<reference evidence="1 2" key="2">
    <citation type="journal article" date="2016" name="Science">
        <title>A bacterium that degrades and assimilates poly(ethylene terephthalate).</title>
        <authorList>
            <person name="Yoshida S."/>
            <person name="Hiraga K."/>
            <person name="Takehana T."/>
            <person name="Taniguchi I."/>
            <person name="Yamaji H."/>
            <person name="Maeda Y."/>
            <person name="Toyohara K."/>
            <person name="Miyamoto K."/>
            <person name="Kimura Y."/>
            <person name="Oda K."/>
        </authorList>
    </citation>
    <scope>NUCLEOTIDE SEQUENCE [LARGE SCALE GENOMIC DNA]</scope>
    <source>
        <strain evidence="2">NBRC 110686 / TISTR 2288 / 201-F6</strain>
    </source>
</reference>
<evidence type="ECO:0000313" key="2">
    <source>
        <dbReference type="Proteomes" id="UP000037660"/>
    </source>
</evidence>
<sequence length="44" mass="4529">MAGVHRGRPAAGRIRLGRQVLGAGGPAGRLFPGTTCVSAARRWS</sequence>
<keyword evidence="2" id="KW-1185">Reference proteome</keyword>
<protein>
    <submittedName>
        <fullName evidence="1">Uncharacterized protein</fullName>
    </submittedName>
</protein>
<reference evidence="2" key="1">
    <citation type="submission" date="2015-07" db="EMBL/GenBank/DDBJ databases">
        <title>Discovery of a poly(ethylene terephthalate assimilation.</title>
        <authorList>
            <person name="Yoshida S."/>
            <person name="Hiraga K."/>
            <person name="Takehana T."/>
            <person name="Taniguchi I."/>
            <person name="Yamaji H."/>
            <person name="Maeda Y."/>
            <person name="Toyohara K."/>
            <person name="Miyamoto K."/>
            <person name="Kimura Y."/>
            <person name="Oda K."/>
        </authorList>
    </citation>
    <scope>NUCLEOTIDE SEQUENCE [LARGE SCALE GENOMIC DNA]</scope>
    <source>
        <strain evidence="2">NBRC 110686 / TISTR 2288 / 201-F6</strain>
    </source>
</reference>
<dbReference type="AlphaFoldDB" id="A0A0K8NXS1"/>
<proteinExistence type="predicted"/>
<gene>
    <name evidence="1" type="ORF">ISF6_0680</name>
</gene>
<comment type="caution">
    <text evidence="1">The sequence shown here is derived from an EMBL/GenBank/DDBJ whole genome shotgun (WGS) entry which is preliminary data.</text>
</comment>
<organism evidence="1 2">
    <name type="scientific">Piscinibacter sakaiensis</name>
    <name type="common">Ideonella sakaiensis</name>
    <dbReference type="NCBI Taxonomy" id="1547922"/>
    <lineage>
        <taxon>Bacteria</taxon>
        <taxon>Pseudomonadati</taxon>
        <taxon>Pseudomonadota</taxon>
        <taxon>Betaproteobacteria</taxon>
        <taxon>Burkholderiales</taxon>
        <taxon>Sphaerotilaceae</taxon>
        <taxon>Piscinibacter</taxon>
    </lineage>
</organism>
<dbReference type="EMBL" id="BBYR01000014">
    <property type="protein sequence ID" value="GAP35109.1"/>
    <property type="molecule type" value="Genomic_DNA"/>
</dbReference>
<name>A0A0K8NXS1_PISS1</name>
<dbReference type="Proteomes" id="UP000037660">
    <property type="component" value="Unassembled WGS sequence"/>
</dbReference>
<accession>A0A0K8NXS1</accession>